<dbReference type="InterPro" id="IPR012674">
    <property type="entry name" value="Calycin"/>
</dbReference>
<dbReference type="GO" id="GO:0005576">
    <property type="term" value="C:extracellular region"/>
    <property type="evidence" value="ECO:0007669"/>
    <property type="project" value="UniProtKB-SubCell"/>
</dbReference>
<evidence type="ECO:0000256" key="1">
    <source>
        <dbReference type="ARBA" id="ARBA00004613"/>
    </source>
</evidence>
<keyword evidence="2" id="KW-0964">Secreted</keyword>
<dbReference type="InterPro" id="IPR005657">
    <property type="entry name" value="Triabi/Procalin"/>
</dbReference>
<dbReference type="SUPFAM" id="SSF50814">
    <property type="entry name" value="Lipocalins"/>
    <property type="match status" value="1"/>
</dbReference>
<keyword evidence="5" id="KW-1199">Hemostasis impairing toxin</keyword>
<evidence type="ECO:0000256" key="2">
    <source>
        <dbReference type="ARBA" id="ARBA00022525"/>
    </source>
</evidence>
<evidence type="ECO:0000256" key="5">
    <source>
        <dbReference type="ARBA" id="ARBA00023240"/>
    </source>
</evidence>
<dbReference type="Pfam" id="PF03973">
    <property type="entry name" value="Triabin"/>
    <property type="match status" value="1"/>
</dbReference>
<dbReference type="Gene3D" id="2.40.128.20">
    <property type="match status" value="1"/>
</dbReference>
<comment type="similarity">
    <text evidence="6">Belongs to the calycin superfamily. Triabin family.</text>
</comment>
<feature type="chain" id="PRO_5003025222" description="Salivary lipocalin" evidence="7">
    <location>
        <begin position="19"/>
        <end position="167"/>
    </location>
</feature>
<dbReference type="GO" id="GO:0090729">
    <property type="term" value="F:toxin activity"/>
    <property type="evidence" value="ECO:0007669"/>
    <property type="project" value="UniProtKB-KW"/>
</dbReference>
<comment type="subcellular location">
    <subcellularLocation>
        <location evidence="1">Secreted</location>
    </subcellularLocation>
</comment>
<dbReference type="GO" id="GO:0030682">
    <property type="term" value="P:symbiont-mediated perturbation of host defenses"/>
    <property type="evidence" value="ECO:0007669"/>
    <property type="project" value="InterPro"/>
</dbReference>
<keyword evidence="4 7" id="KW-0732">Signal</keyword>
<dbReference type="AlphaFoldDB" id="D1MWB9"/>
<sequence length="167" mass="18660">MKSFIVLTFIGILTCAYGNYVTIRECENPEPMVGFSASPFFSGTWYVSHVKSVTSPTVCQTFTTSQEDNKLITEYVFGKGGKENNVRCEAERKANIFLTFSCKNSDGSTFLTVFTVMDTDYSNFAVFYKCAIFPSGTKADNYLVIKRESGNEEIPEKAKSLNLQKCS</sequence>
<evidence type="ECO:0000256" key="7">
    <source>
        <dbReference type="SAM" id="SignalP"/>
    </source>
</evidence>
<accession>D1MWB9</accession>
<reference evidence="8" key="1">
    <citation type="journal article" date="2010" name="Infect. Genet. Evol.">
        <title>A repertoire of the dominant transcripts from the salivary glands of the blood-sucking bug, Triatoma dimidiata, a vector of Chagas disease.</title>
        <authorList>
            <person name="Kato H."/>
            <person name="Jochim R.C."/>
            <person name="Gomez E.A."/>
            <person name="Sakoda R."/>
            <person name="Iwata H."/>
            <person name="Valenzuela J.G."/>
            <person name="Hashiguchi Y."/>
        </authorList>
    </citation>
    <scope>NUCLEOTIDE SEQUENCE</scope>
    <source>
        <tissue evidence="8">Salivary gland</tissue>
    </source>
</reference>
<dbReference type="CDD" id="cd19423">
    <property type="entry name" value="lipocalin_LTBP1-like"/>
    <property type="match status" value="1"/>
</dbReference>
<name>D1MWB9_TRIDM</name>
<organism evidence="8">
    <name type="scientific">Triatoma dimidiata</name>
    <name type="common">Kissing bug</name>
    <name type="synonym">Meccus dimidiatus</name>
    <dbReference type="NCBI Taxonomy" id="72491"/>
    <lineage>
        <taxon>Eukaryota</taxon>
        <taxon>Metazoa</taxon>
        <taxon>Ecdysozoa</taxon>
        <taxon>Arthropoda</taxon>
        <taxon>Hexapoda</taxon>
        <taxon>Insecta</taxon>
        <taxon>Pterygota</taxon>
        <taxon>Neoptera</taxon>
        <taxon>Paraneoptera</taxon>
        <taxon>Hemiptera</taxon>
        <taxon>Heteroptera</taxon>
        <taxon>Panheteroptera</taxon>
        <taxon>Cimicomorpha</taxon>
        <taxon>Reduviidae</taxon>
        <taxon>Triatominae</taxon>
        <taxon>Triatoma</taxon>
    </lineage>
</organism>
<evidence type="ECO:0000256" key="6">
    <source>
        <dbReference type="ARBA" id="ARBA00034121"/>
    </source>
</evidence>
<evidence type="ECO:0000313" key="8">
    <source>
        <dbReference type="EMBL" id="BAI50820.1"/>
    </source>
</evidence>
<feature type="signal peptide" evidence="7">
    <location>
        <begin position="1"/>
        <end position="18"/>
    </location>
</feature>
<evidence type="ECO:0000256" key="4">
    <source>
        <dbReference type="ARBA" id="ARBA00022729"/>
    </source>
</evidence>
<proteinExistence type="evidence at transcript level"/>
<protein>
    <recommendedName>
        <fullName evidence="9">Salivary lipocalin</fullName>
    </recommendedName>
</protein>
<keyword evidence="3" id="KW-0800">Toxin</keyword>
<dbReference type="EMBL" id="AB470370">
    <property type="protein sequence ID" value="BAI50820.1"/>
    <property type="molecule type" value="mRNA"/>
</dbReference>
<evidence type="ECO:0000256" key="3">
    <source>
        <dbReference type="ARBA" id="ARBA00022656"/>
    </source>
</evidence>
<evidence type="ECO:0008006" key="9">
    <source>
        <dbReference type="Google" id="ProtNLM"/>
    </source>
</evidence>